<keyword evidence="3" id="KW-0472">Membrane</keyword>
<proteinExistence type="inferred from homology"/>
<keyword evidence="5" id="KW-0282">Flagellum</keyword>
<protein>
    <submittedName>
        <fullName evidence="5">Flagellar type III secretion system protein FlhB</fullName>
    </submittedName>
</protein>
<reference evidence="5 6" key="1">
    <citation type="submission" date="2021-07" db="EMBL/GenBank/DDBJ databases">
        <title>Karlodiniumbacter phycospheric gen. nov., sp. nov., a phycosphere bacterium isolated from karlodinium veneficum.</title>
        <authorList>
            <person name="Peng Y."/>
            <person name="Jiang L."/>
            <person name="Lee J."/>
        </authorList>
    </citation>
    <scope>NUCLEOTIDE SEQUENCE</scope>
    <source>
        <strain evidence="5 6">N5</strain>
    </source>
</reference>
<feature type="transmembrane region" description="Helical" evidence="3">
    <location>
        <begin position="157"/>
        <end position="181"/>
    </location>
</feature>
<feature type="transmembrane region" description="Helical" evidence="3">
    <location>
        <begin position="86"/>
        <end position="114"/>
    </location>
</feature>
<accession>A0A975TTT7</accession>
<feature type="compositionally biased region" description="Basic and acidic residues" evidence="2">
    <location>
        <begin position="11"/>
        <end position="25"/>
    </location>
</feature>
<comment type="similarity">
    <text evidence="1">Belongs to the type III secretion exporter family.</text>
</comment>
<dbReference type="EMBL" id="JAIMBW010000001">
    <property type="protein sequence ID" value="MBY4894061.1"/>
    <property type="molecule type" value="Genomic_DNA"/>
</dbReference>
<dbReference type="InterPro" id="IPR006135">
    <property type="entry name" value="T3SS_substrate_exporter"/>
</dbReference>
<gene>
    <name evidence="4" type="ORF">KUL25_14980</name>
    <name evidence="5" type="ORF">KUL25_14985</name>
</gene>
<dbReference type="Gene3D" id="3.40.1690.10">
    <property type="entry name" value="secretion proteins EscU"/>
    <property type="match status" value="1"/>
</dbReference>
<evidence type="ECO:0000256" key="3">
    <source>
        <dbReference type="SAM" id="Phobius"/>
    </source>
</evidence>
<evidence type="ECO:0000313" key="5">
    <source>
        <dbReference type="EMBL" id="QXL86746.1"/>
    </source>
</evidence>
<name>A0A975TTT7_9RHOB</name>
<dbReference type="SUPFAM" id="SSF160544">
    <property type="entry name" value="EscU C-terminal domain-like"/>
    <property type="match status" value="1"/>
</dbReference>
<dbReference type="PANTHER" id="PTHR30531:SF12">
    <property type="entry name" value="FLAGELLAR BIOSYNTHETIC PROTEIN FLHB"/>
    <property type="match status" value="1"/>
</dbReference>
<dbReference type="InterPro" id="IPR029025">
    <property type="entry name" value="T3SS_substrate_exporter_C"/>
</dbReference>
<dbReference type="AlphaFoldDB" id="A0A975TTT7"/>
<keyword evidence="5" id="KW-0969">Cilium</keyword>
<organism evidence="5">
    <name type="scientific">Gymnodinialimonas phycosphaerae</name>
    <dbReference type="NCBI Taxonomy" id="2841589"/>
    <lineage>
        <taxon>Bacteria</taxon>
        <taxon>Pseudomonadati</taxon>
        <taxon>Pseudomonadota</taxon>
        <taxon>Alphaproteobacteria</taxon>
        <taxon>Rhodobacterales</taxon>
        <taxon>Paracoccaceae</taxon>
        <taxon>Gymnodinialimonas</taxon>
    </lineage>
</organism>
<dbReference type="Proteomes" id="UP000693972">
    <property type="component" value="Unassembled WGS sequence"/>
</dbReference>
<evidence type="ECO:0000256" key="1">
    <source>
        <dbReference type="ARBA" id="ARBA00010690"/>
    </source>
</evidence>
<evidence type="ECO:0000313" key="4">
    <source>
        <dbReference type="EMBL" id="MBY4894061.1"/>
    </source>
</evidence>
<dbReference type="RefSeq" id="WP_257893681.1">
    <property type="nucleotide sequence ID" value="NZ_JAIMBW010000001.1"/>
</dbReference>
<feature type="transmembrane region" description="Helical" evidence="3">
    <location>
        <begin position="193"/>
        <end position="215"/>
    </location>
</feature>
<feature type="region of interest" description="Disordered" evidence="2">
    <location>
        <begin position="1"/>
        <end position="25"/>
    </location>
</feature>
<dbReference type="GO" id="GO:0009306">
    <property type="term" value="P:protein secretion"/>
    <property type="evidence" value="ECO:0007669"/>
    <property type="project" value="InterPro"/>
</dbReference>
<dbReference type="Pfam" id="PF01312">
    <property type="entry name" value="Bac_export_2"/>
    <property type="match status" value="1"/>
</dbReference>
<dbReference type="PRINTS" id="PR00950">
    <property type="entry name" value="TYPE3IMSPROT"/>
</dbReference>
<keyword evidence="6" id="KW-1185">Reference proteome</keyword>
<keyword evidence="3" id="KW-1133">Transmembrane helix</keyword>
<dbReference type="GO" id="GO:0005886">
    <property type="term" value="C:plasma membrane"/>
    <property type="evidence" value="ECO:0007669"/>
    <property type="project" value="TreeGrafter"/>
</dbReference>
<evidence type="ECO:0000313" key="6">
    <source>
        <dbReference type="Proteomes" id="UP000693972"/>
    </source>
</evidence>
<feature type="transmembrane region" description="Helical" evidence="3">
    <location>
        <begin position="38"/>
        <end position="56"/>
    </location>
</feature>
<keyword evidence="5" id="KW-0966">Cell projection</keyword>
<sequence length="362" mass="38775">MSDDDTSPSDKPYDASPKKLEDARNKGEIVRSQDLNTAVIYGGFLLSGSILAPWLVQNLGQLVQTTLGQAEVIAPLMLGPGGDGPAVGLLSSSLLATGAIVMIPAGLLLVALLAQRALLFTPSKLAPKLNRLSPLGNAKQKYGPQGLFQFAKSAAKLALVSLFLALFLWARAETILAALYGTAGQLLEQLGRLSLDFLMAVAGMTAVIGVVDWFWEWSQLQLRNRMTRQELMDESKSAEGDPHMKQQRRMRGQEIAMNQMIGDVAGADVVVVNPTHYAVALKWDRTGGGVPVCVAKGVDEVARRIREAASEAAVPIFSDPPTARALHASIDIGAPIEPDQYRAVAAAIRFADLMRSKAKARP</sequence>
<dbReference type="PANTHER" id="PTHR30531">
    <property type="entry name" value="FLAGELLAR BIOSYNTHETIC PROTEIN FLHB"/>
    <property type="match status" value="1"/>
</dbReference>
<keyword evidence="3" id="KW-0812">Transmembrane</keyword>
<dbReference type="EMBL" id="CP078073">
    <property type="protein sequence ID" value="QXL86746.1"/>
    <property type="molecule type" value="Genomic_DNA"/>
</dbReference>
<evidence type="ECO:0000256" key="2">
    <source>
        <dbReference type="SAM" id="MobiDB-lite"/>
    </source>
</evidence>